<dbReference type="SUPFAM" id="SSF52738">
    <property type="entry name" value="Methylesterase CheB, C-terminal domain"/>
    <property type="match status" value="1"/>
</dbReference>
<dbReference type="Pfam" id="PF00072">
    <property type="entry name" value="Response_reg"/>
    <property type="match status" value="1"/>
</dbReference>
<feature type="modified residue" description="4-aspartylphosphate" evidence="3 5">
    <location>
        <position position="54"/>
    </location>
</feature>
<dbReference type="InterPro" id="IPR008248">
    <property type="entry name" value="CheB-like"/>
</dbReference>
<dbReference type="InterPro" id="IPR001789">
    <property type="entry name" value="Sig_transdc_resp-reg_receiver"/>
</dbReference>
<dbReference type="CDD" id="cd16432">
    <property type="entry name" value="CheB_Rec"/>
    <property type="match status" value="1"/>
</dbReference>
<comment type="catalytic activity">
    <reaction evidence="3">
        <text>L-glutaminyl-[protein] + H2O = L-glutamyl-[protein] + NH4(+)</text>
        <dbReference type="Rhea" id="RHEA:16441"/>
        <dbReference type="Rhea" id="RHEA-COMP:10207"/>
        <dbReference type="Rhea" id="RHEA-COMP:10208"/>
        <dbReference type="ChEBI" id="CHEBI:15377"/>
        <dbReference type="ChEBI" id="CHEBI:28938"/>
        <dbReference type="ChEBI" id="CHEBI:29973"/>
        <dbReference type="ChEBI" id="CHEBI:30011"/>
        <dbReference type="EC" id="3.5.1.44"/>
    </reaction>
</comment>
<evidence type="ECO:0000313" key="8">
    <source>
        <dbReference type="EMBL" id="XCH45914.1"/>
    </source>
</evidence>
<sequence length="351" mass="38290">MIKVLVVDDSAFMRKAITAMLQEDPEIKVIGTARDGVEAVQMVQELKPDVVTMDVEMPRMDGITALKEIMQKYPVPVIMVSSLTTEGAKVTLEALELGAIDFIPKNLAELSVNIVKIKGMLIEKIKTIGKRGIVKRRPVVKATEPKIEIPKVEVPKVRVTTERKIGIVSIGTSTGGPKALQEIIPKLPKDFPVPVVIAQHMPPNFTKPFAERLDQLSQLSVKEAEEGEPIKPGIVYIAPGRGHMRLKRRGIETFVSISEDKEEFIYRPSVDVLMLSVAECFPGRSLGVILTGMGNDGAKGCKKIKETGGRVFAQNEETCVVYGMPKAVVEAGIADKVVSLEEMAGEIINAV</sequence>
<evidence type="ECO:0000256" key="2">
    <source>
        <dbReference type="ARBA" id="ARBA00048267"/>
    </source>
</evidence>
<dbReference type="Pfam" id="PF01339">
    <property type="entry name" value="CheB_methylest"/>
    <property type="match status" value="1"/>
</dbReference>
<organism evidence="8">
    <name type="scientific">Thermodesulfovibrio autotrophicus</name>
    <dbReference type="NCBI Taxonomy" id="3118333"/>
    <lineage>
        <taxon>Bacteria</taxon>
        <taxon>Pseudomonadati</taxon>
        <taxon>Nitrospirota</taxon>
        <taxon>Thermodesulfovibrionia</taxon>
        <taxon>Thermodesulfovibrionales</taxon>
        <taxon>Thermodesulfovibrionaceae</taxon>
        <taxon>Thermodesulfovibrio</taxon>
    </lineage>
</organism>
<dbReference type="NCBIfam" id="NF009206">
    <property type="entry name" value="PRK12555.1"/>
    <property type="match status" value="1"/>
</dbReference>
<dbReference type="InterPro" id="IPR000673">
    <property type="entry name" value="Sig_transdc_resp-reg_Me-estase"/>
</dbReference>
<dbReference type="CDD" id="cd17541">
    <property type="entry name" value="REC_CheB-like"/>
    <property type="match status" value="1"/>
</dbReference>
<dbReference type="Gene3D" id="3.40.50.2300">
    <property type="match status" value="1"/>
</dbReference>
<comment type="similarity">
    <text evidence="3">Belongs to the CheB family.</text>
</comment>
<evidence type="ECO:0000256" key="4">
    <source>
        <dbReference type="PROSITE-ProRule" id="PRU00050"/>
    </source>
</evidence>
<comment type="subcellular location">
    <subcellularLocation>
        <location evidence="3">Cytoplasm</location>
    </subcellularLocation>
</comment>
<dbReference type="InterPro" id="IPR011006">
    <property type="entry name" value="CheY-like_superfamily"/>
</dbReference>
<dbReference type="GO" id="GO:0000156">
    <property type="term" value="F:phosphorelay response regulator activity"/>
    <property type="evidence" value="ECO:0007669"/>
    <property type="project" value="InterPro"/>
</dbReference>
<evidence type="ECO:0000256" key="5">
    <source>
        <dbReference type="PROSITE-ProRule" id="PRU00169"/>
    </source>
</evidence>
<keyword evidence="3" id="KW-0963">Cytoplasm</keyword>
<feature type="domain" description="Response regulatory" evidence="6">
    <location>
        <begin position="3"/>
        <end position="120"/>
    </location>
</feature>
<dbReference type="InterPro" id="IPR035909">
    <property type="entry name" value="CheB_C"/>
</dbReference>
<dbReference type="RefSeq" id="WP_353683456.1">
    <property type="nucleotide sequence ID" value="NZ_CP144373.1"/>
</dbReference>
<comment type="domain">
    <text evidence="3">Contains a C-terminal catalytic domain, and an N-terminal region which modulates catalytic activity.</text>
</comment>
<proteinExistence type="inferred from homology"/>
<evidence type="ECO:0000256" key="3">
    <source>
        <dbReference type="HAMAP-Rule" id="MF_00099"/>
    </source>
</evidence>
<keyword evidence="1 3" id="KW-0378">Hydrolase</keyword>
<dbReference type="SMART" id="SM00448">
    <property type="entry name" value="REC"/>
    <property type="match status" value="1"/>
</dbReference>
<evidence type="ECO:0000256" key="1">
    <source>
        <dbReference type="ARBA" id="ARBA00022801"/>
    </source>
</evidence>
<dbReference type="AlphaFoldDB" id="A0AAU8GTQ2"/>
<feature type="active site" evidence="3 4">
    <location>
        <position position="296"/>
    </location>
</feature>
<dbReference type="PROSITE" id="PS50122">
    <property type="entry name" value="CHEB"/>
    <property type="match status" value="1"/>
</dbReference>
<dbReference type="NCBIfam" id="NF001965">
    <property type="entry name" value="PRK00742.1"/>
    <property type="match status" value="1"/>
</dbReference>
<dbReference type="HAMAP" id="MF_00099">
    <property type="entry name" value="CheB_chemtxs"/>
    <property type="match status" value="1"/>
</dbReference>
<protein>
    <recommendedName>
        <fullName evidence="3">Protein-glutamate methylesterase/protein-glutamine glutaminase</fullName>
        <ecNumber evidence="3">3.1.1.61</ecNumber>
        <ecNumber evidence="3">3.5.1.44</ecNumber>
    </recommendedName>
</protein>
<evidence type="ECO:0000259" key="6">
    <source>
        <dbReference type="PROSITE" id="PS50110"/>
    </source>
</evidence>
<dbReference type="GO" id="GO:0006935">
    <property type="term" value="P:chemotaxis"/>
    <property type="evidence" value="ECO:0007669"/>
    <property type="project" value="UniProtKB-UniRule"/>
</dbReference>
<dbReference type="SUPFAM" id="SSF52172">
    <property type="entry name" value="CheY-like"/>
    <property type="match status" value="1"/>
</dbReference>
<dbReference type="GO" id="GO:0050568">
    <property type="term" value="F:protein-glutamine glutaminase activity"/>
    <property type="evidence" value="ECO:0007669"/>
    <property type="project" value="UniProtKB-UniRule"/>
</dbReference>
<dbReference type="PROSITE" id="PS50110">
    <property type="entry name" value="RESPONSE_REGULATORY"/>
    <property type="match status" value="1"/>
</dbReference>
<dbReference type="PANTHER" id="PTHR42872">
    <property type="entry name" value="PROTEIN-GLUTAMATE METHYLESTERASE/PROTEIN-GLUTAMINE GLUTAMINASE"/>
    <property type="match status" value="1"/>
</dbReference>
<comment type="PTM">
    <text evidence="3">Phosphorylated by CheA. Phosphorylation of the N-terminal regulatory domain activates the methylesterase activity.</text>
</comment>
<evidence type="ECO:0000259" key="7">
    <source>
        <dbReference type="PROSITE" id="PS50122"/>
    </source>
</evidence>
<keyword evidence="3 5" id="KW-0597">Phosphoprotein</keyword>
<keyword evidence="3 4" id="KW-0145">Chemotaxis</keyword>
<feature type="domain" description="CheB-type methylesterase" evidence="7">
    <location>
        <begin position="167"/>
        <end position="351"/>
    </location>
</feature>
<comment type="catalytic activity">
    <reaction evidence="2 3">
        <text>[protein]-L-glutamate 5-O-methyl ester + H2O = L-glutamyl-[protein] + methanol + H(+)</text>
        <dbReference type="Rhea" id="RHEA:23236"/>
        <dbReference type="Rhea" id="RHEA-COMP:10208"/>
        <dbReference type="Rhea" id="RHEA-COMP:10311"/>
        <dbReference type="ChEBI" id="CHEBI:15377"/>
        <dbReference type="ChEBI" id="CHEBI:15378"/>
        <dbReference type="ChEBI" id="CHEBI:17790"/>
        <dbReference type="ChEBI" id="CHEBI:29973"/>
        <dbReference type="ChEBI" id="CHEBI:82795"/>
        <dbReference type="EC" id="3.1.1.61"/>
    </reaction>
</comment>
<dbReference type="EC" id="3.5.1.44" evidence="3"/>
<feature type="active site" evidence="3 4">
    <location>
        <position position="173"/>
    </location>
</feature>
<comment type="function">
    <text evidence="3">Involved in chemotaxis. Part of a chemotaxis signal transduction system that modulates chemotaxis in response to various stimuli. Catalyzes the demethylation of specific methylglutamate residues introduced into the chemoreceptors (methyl-accepting chemotaxis proteins or MCP) by CheR. Also mediates the irreversible deamidation of specific glutamine residues to glutamic acid.</text>
</comment>
<dbReference type="KEGG" id="taut:V4D30_06145"/>
<gene>
    <name evidence="3" type="primary">cheB</name>
    <name evidence="8" type="ORF">V4D30_06145</name>
</gene>
<dbReference type="Gene3D" id="3.40.50.180">
    <property type="entry name" value="Methylesterase CheB, C-terminal domain"/>
    <property type="match status" value="1"/>
</dbReference>
<reference evidence="8" key="1">
    <citation type="submission" date="2024-01" db="EMBL/GenBank/DDBJ databases">
        <title>The first autotrophic representatives of the genus Thermodesulfovibrio.</title>
        <authorList>
            <person name="Maltseva A.I."/>
            <person name="Elcheninov A.G."/>
            <person name="Kublanov I.V."/>
            <person name="Lebedinsky A.V."/>
            <person name="Frolov E.N."/>
        </authorList>
    </citation>
    <scope>NUCLEOTIDE SEQUENCE</scope>
    <source>
        <strain evidence="8">3907-1M</strain>
    </source>
</reference>
<dbReference type="GO" id="GO:0005737">
    <property type="term" value="C:cytoplasm"/>
    <property type="evidence" value="ECO:0007669"/>
    <property type="project" value="UniProtKB-SubCell"/>
</dbReference>
<feature type="active site" evidence="3 4">
    <location>
        <position position="200"/>
    </location>
</feature>
<dbReference type="GO" id="GO:0008984">
    <property type="term" value="F:protein-glutamate methylesterase activity"/>
    <property type="evidence" value="ECO:0007669"/>
    <property type="project" value="UniProtKB-UniRule"/>
</dbReference>
<name>A0AAU8GTQ2_9BACT</name>
<dbReference type="EMBL" id="CP144373">
    <property type="protein sequence ID" value="XCH45914.1"/>
    <property type="molecule type" value="Genomic_DNA"/>
</dbReference>
<dbReference type="EC" id="3.1.1.61" evidence="3"/>
<dbReference type="PANTHER" id="PTHR42872:SF3">
    <property type="entry name" value="PROTEIN-GLUTAMATE METHYLESTERASE_PROTEIN-GLUTAMINE GLUTAMINASE 1"/>
    <property type="match status" value="1"/>
</dbReference>
<dbReference type="PIRSF" id="PIRSF000876">
    <property type="entry name" value="RR_chemtxs_CheB"/>
    <property type="match status" value="1"/>
</dbReference>
<accession>A0AAU8GTQ2</accession>